<dbReference type="EMBL" id="LAZR01003480">
    <property type="protein sequence ID" value="KKN17874.1"/>
    <property type="molecule type" value="Genomic_DNA"/>
</dbReference>
<proteinExistence type="predicted"/>
<evidence type="ECO:0008006" key="2">
    <source>
        <dbReference type="Google" id="ProtNLM"/>
    </source>
</evidence>
<dbReference type="Pfam" id="PF04883">
    <property type="entry name" value="HK97-gp10_like"/>
    <property type="match status" value="1"/>
</dbReference>
<dbReference type="AlphaFoldDB" id="A0A0F9NJ16"/>
<protein>
    <recommendedName>
        <fullName evidence="2">HK97 gp10 family phage protein</fullName>
    </recommendedName>
</protein>
<comment type="caution">
    <text evidence="1">The sequence shown here is derived from an EMBL/GenBank/DDBJ whole genome shotgun (WGS) entry which is preliminary data.</text>
</comment>
<dbReference type="InterPro" id="IPR010064">
    <property type="entry name" value="HK97-gp10_tail"/>
</dbReference>
<reference evidence="1" key="1">
    <citation type="journal article" date="2015" name="Nature">
        <title>Complex archaea that bridge the gap between prokaryotes and eukaryotes.</title>
        <authorList>
            <person name="Spang A."/>
            <person name="Saw J.H."/>
            <person name="Jorgensen S.L."/>
            <person name="Zaremba-Niedzwiedzka K."/>
            <person name="Martijn J."/>
            <person name="Lind A.E."/>
            <person name="van Eijk R."/>
            <person name="Schleper C."/>
            <person name="Guy L."/>
            <person name="Ettema T.J."/>
        </authorList>
    </citation>
    <scope>NUCLEOTIDE SEQUENCE</scope>
</reference>
<evidence type="ECO:0000313" key="1">
    <source>
        <dbReference type="EMBL" id="KKN17874.1"/>
    </source>
</evidence>
<gene>
    <name evidence="1" type="ORF">LCGC14_0961330</name>
</gene>
<organism evidence="1">
    <name type="scientific">marine sediment metagenome</name>
    <dbReference type="NCBI Taxonomy" id="412755"/>
    <lineage>
        <taxon>unclassified sequences</taxon>
        <taxon>metagenomes</taxon>
        <taxon>ecological metagenomes</taxon>
    </lineage>
</organism>
<name>A0A0F9NJ16_9ZZZZ</name>
<sequence length="126" mass="14542">MITFEIKGIRSLAKNLRQYPRESAKEIQGALLKSIFVVERKSKKKTPVDTGRLRAGYRHSFGLLKARLYNPVSYAFKQHEGVNFRHTVGEAKFMEKALRESIGMISGFFEQALEDVLRKVAKIKRR</sequence>
<accession>A0A0F9NJ16</accession>